<evidence type="ECO:0000313" key="3">
    <source>
        <dbReference type="Proteomes" id="UP000051269"/>
    </source>
</evidence>
<dbReference type="InterPro" id="IPR035903">
    <property type="entry name" value="HesB-like_dom_sf"/>
</dbReference>
<evidence type="ECO:0000313" key="2">
    <source>
        <dbReference type="EMBL" id="KRO62922.1"/>
    </source>
</evidence>
<dbReference type="InterPro" id="IPR000361">
    <property type="entry name" value="ATAP_core_dom"/>
</dbReference>
<feature type="domain" description="Core" evidence="1">
    <location>
        <begin position="2"/>
        <end position="100"/>
    </location>
</feature>
<comment type="caution">
    <text evidence="2">The sequence shown here is derived from an EMBL/GenBank/DDBJ whole genome shotgun (WGS) entry which is preliminary data.</text>
</comment>
<dbReference type="Gene3D" id="2.60.300.12">
    <property type="entry name" value="HesB-like domain"/>
    <property type="match status" value="1"/>
</dbReference>
<dbReference type="GO" id="GO:0005506">
    <property type="term" value="F:iron ion binding"/>
    <property type="evidence" value="ECO:0007669"/>
    <property type="project" value="TreeGrafter"/>
</dbReference>
<dbReference type="Proteomes" id="UP000051269">
    <property type="component" value="Unassembled WGS sequence"/>
</dbReference>
<reference evidence="2 3" key="1">
    <citation type="submission" date="2015-10" db="EMBL/GenBank/DDBJ databases">
        <title>Metagenome-Assembled Genomes uncover a global brackish microbiome.</title>
        <authorList>
            <person name="Hugerth L.W."/>
            <person name="Larsson J."/>
            <person name="Alneberg J."/>
            <person name="Lindh M.V."/>
            <person name="Legrand C."/>
            <person name="Pinhassi J."/>
            <person name="Andersson A.F."/>
        </authorList>
    </citation>
    <scope>NUCLEOTIDE SEQUENCE [LARGE SCALE GENOMIC DNA]</scope>
    <source>
        <strain evidence="2">BACL18 MAG-120507-bin52</strain>
    </source>
</reference>
<organism evidence="2 3">
    <name type="scientific">Verrucomicrobia subdivision 6 bacterium BACL9 MAG-120507-bin52</name>
    <dbReference type="NCBI Taxonomy" id="1655590"/>
    <lineage>
        <taxon>Bacteria</taxon>
        <taxon>Pseudomonadati</taxon>
        <taxon>Verrucomicrobiota</taxon>
        <taxon>Verrucomicrobiia</taxon>
        <taxon>Verrucomicrobiales</taxon>
        <taxon>Verrucomicrobia subdivision 6</taxon>
    </lineage>
</organism>
<evidence type="ECO:0000259" key="1">
    <source>
        <dbReference type="Pfam" id="PF01521"/>
    </source>
</evidence>
<dbReference type="NCBIfam" id="TIGR00049">
    <property type="entry name" value="iron-sulfur cluster assembly accessory protein"/>
    <property type="match status" value="1"/>
</dbReference>
<dbReference type="SUPFAM" id="SSF89360">
    <property type="entry name" value="HesB-like domain"/>
    <property type="match status" value="1"/>
</dbReference>
<dbReference type="AlphaFoldDB" id="A0A0R2RRT8"/>
<protein>
    <recommendedName>
        <fullName evidence="1">Core domain-containing protein</fullName>
    </recommendedName>
</protein>
<dbReference type="InterPro" id="IPR017870">
    <property type="entry name" value="FeS_cluster_insertion_CS"/>
</dbReference>
<proteinExistence type="predicted"/>
<name>A0A0R2RRT8_9BACT</name>
<dbReference type="GO" id="GO:0051537">
    <property type="term" value="F:2 iron, 2 sulfur cluster binding"/>
    <property type="evidence" value="ECO:0007669"/>
    <property type="project" value="UniProtKB-ARBA"/>
</dbReference>
<dbReference type="GO" id="GO:0051539">
    <property type="term" value="F:4 iron, 4 sulfur cluster binding"/>
    <property type="evidence" value="ECO:0007669"/>
    <property type="project" value="TreeGrafter"/>
</dbReference>
<dbReference type="PANTHER" id="PTHR43011">
    <property type="entry name" value="IRON-SULFUR CLUSTER ASSEMBLY 2 HOMOLOG, MITOCHONDRIAL"/>
    <property type="match status" value="1"/>
</dbReference>
<dbReference type="GO" id="GO:0016226">
    <property type="term" value="P:iron-sulfur cluster assembly"/>
    <property type="evidence" value="ECO:0007669"/>
    <property type="project" value="InterPro"/>
</dbReference>
<dbReference type="EMBL" id="LIBO01000021">
    <property type="protein sequence ID" value="KRO62922.1"/>
    <property type="molecule type" value="Genomic_DNA"/>
</dbReference>
<sequence>MIQLTDRAASQIRQLTAQGEANRGLRLYVEKGGCAGSSYAMAISTSEPTDEKLEVNGARLFVAAESAPLLEACTLDYEDELTHTGFKIVNPKAKQTCGCGTSFEA</sequence>
<accession>A0A0R2RRT8</accession>
<dbReference type="PANTHER" id="PTHR43011:SF1">
    <property type="entry name" value="IRON-SULFUR CLUSTER ASSEMBLY 2 HOMOLOG, MITOCHONDRIAL"/>
    <property type="match status" value="1"/>
</dbReference>
<dbReference type="PROSITE" id="PS01152">
    <property type="entry name" value="HESB"/>
    <property type="match status" value="1"/>
</dbReference>
<gene>
    <name evidence="2" type="ORF">ABR82_08720</name>
</gene>
<dbReference type="Pfam" id="PF01521">
    <property type="entry name" value="Fe-S_biosyn"/>
    <property type="match status" value="1"/>
</dbReference>
<dbReference type="InterPro" id="IPR016092">
    <property type="entry name" value="ATAP"/>
</dbReference>